<accession>A0ABR4TGV1</accession>
<feature type="region of interest" description="Disordered" evidence="1">
    <location>
        <begin position="1"/>
        <end position="33"/>
    </location>
</feature>
<dbReference type="Pfam" id="PF05119">
    <property type="entry name" value="Terminase_4"/>
    <property type="match status" value="1"/>
</dbReference>
<dbReference type="NCBIfam" id="TIGR01558">
    <property type="entry name" value="sm_term_P27"/>
    <property type="match status" value="1"/>
</dbReference>
<proteinExistence type="predicted"/>
<reference evidence="2 3" key="1">
    <citation type="submission" date="2014-02" db="EMBL/GenBank/DDBJ databases">
        <title>Plasmidome dynamics in the species complex Clostridium novyi sensu lato converts strains of independent lineages into distinctly different pathogens.</title>
        <authorList>
            <person name="Skarin H."/>
            <person name="Segerman B."/>
        </authorList>
    </citation>
    <scope>NUCLEOTIDE SEQUENCE [LARGE SCALE GENOMIC DNA]</scope>
    <source>
        <strain evidence="2 3">NCTC 9693</strain>
    </source>
</reference>
<evidence type="ECO:0000313" key="3">
    <source>
        <dbReference type="Proteomes" id="UP000027937"/>
    </source>
</evidence>
<dbReference type="RefSeq" id="WP_039228006.1">
    <property type="nucleotide sequence ID" value="NZ_JENX01000026.1"/>
</dbReference>
<protein>
    <submittedName>
        <fullName evidence="2">Terminase</fullName>
    </submittedName>
</protein>
<evidence type="ECO:0000313" key="2">
    <source>
        <dbReference type="EMBL" id="KEI18213.1"/>
    </source>
</evidence>
<organism evidence="2 3">
    <name type="scientific">Clostridium haemolyticum NCTC 9693</name>
    <dbReference type="NCBI Taxonomy" id="1443114"/>
    <lineage>
        <taxon>Bacteria</taxon>
        <taxon>Bacillati</taxon>
        <taxon>Bacillota</taxon>
        <taxon>Clostridia</taxon>
        <taxon>Eubacteriales</taxon>
        <taxon>Clostridiaceae</taxon>
        <taxon>Clostridium</taxon>
    </lineage>
</organism>
<dbReference type="Proteomes" id="UP000027937">
    <property type="component" value="Unassembled WGS sequence"/>
</dbReference>
<keyword evidence="3" id="KW-1185">Reference proteome</keyword>
<sequence>MARPRQKTETLKKHLTKDEKEVREKQEEILGELPKDKIRPPTWLNKRSKKIFKEIAKELEPVQVLANLDVHTLAVLSDAFDKFIESTIALNTSPLTVMETNKNGSTKEVPSPYIRIQTKYSELIKKHSVEFGLTPASRQKLIEINTELISDDEKELNDKYGDI</sequence>
<comment type="caution">
    <text evidence="2">The sequence shown here is derived from an EMBL/GenBank/DDBJ whole genome shotgun (WGS) entry which is preliminary data.</text>
</comment>
<name>A0ABR4TGV1_CLOHA</name>
<evidence type="ECO:0000256" key="1">
    <source>
        <dbReference type="SAM" id="MobiDB-lite"/>
    </source>
</evidence>
<dbReference type="EMBL" id="JENX01000026">
    <property type="protein sequence ID" value="KEI18213.1"/>
    <property type="molecule type" value="Genomic_DNA"/>
</dbReference>
<dbReference type="InterPro" id="IPR006448">
    <property type="entry name" value="Phage_term_ssu_P27"/>
</dbReference>
<gene>
    <name evidence="2" type="ORF">Z960_03525</name>
</gene>